<dbReference type="Proteomes" id="UP001221189">
    <property type="component" value="Unassembled WGS sequence"/>
</dbReference>
<proteinExistence type="predicted"/>
<dbReference type="PROSITE" id="PS51186">
    <property type="entry name" value="GNAT"/>
    <property type="match status" value="1"/>
</dbReference>
<evidence type="ECO:0000259" key="1">
    <source>
        <dbReference type="PROSITE" id="PS51186"/>
    </source>
</evidence>
<gene>
    <name evidence="2" type="ORF">PRZ03_13285</name>
</gene>
<dbReference type="InterPro" id="IPR000182">
    <property type="entry name" value="GNAT_dom"/>
</dbReference>
<dbReference type="Pfam" id="PF13302">
    <property type="entry name" value="Acetyltransf_3"/>
    <property type="match status" value="1"/>
</dbReference>
<dbReference type="PANTHER" id="PTHR43792:SF1">
    <property type="entry name" value="N-ACETYLTRANSFERASE DOMAIN-CONTAINING PROTEIN"/>
    <property type="match status" value="1"/>
</dbReference>
<evidence type="ECO:0000313" key="2">
    <source>
        <dbReference type="EMBL" id="MDC8772550.1"/>
    </source>
</evidence>
<dbReference type="InterPro" id="IPR051531">
    <property type="entry name" value="N-acetyltransferase"/>
</dbReference>
<dbReference type="EMBL" id="JAQQXT010000007">
    <property type="protein sequence ID" value="MDC8772550.1"/>
    <property type="molecule type" value="Genomic_DNA"/>
</dbReference>
<dbReference type="RefSeq" id="WP_273600735.1">
    <property type="nucleotide sequence ID" value="NZ_JAQQXT010000007.1"/>
</dbReference>
<feature type="domain" description="N-acetyltransferase" evidence="1">
    <location>
        <begin position="9"/>
        <end position="171"/>
    </location>
</feature>
<dbReference type="InterPro" id="IPR016181">
    <property type="entry name" value="Acyl_CoA_acyltransferase"/>
</dbReference>
<name>A0ABT5KF52_9BURK</name>
<keyword evidence="3" id="KW-1185">Reference proteome</keyword>
<dbReference type="PANTHER" id="PTHR43792">
    <property type="entry name" value="GNAT FAMILY, PUTATIVE (AFU_ORTHOLOGUE AFUA_3G00765)-RELATED-RELATED"/>
    <property type="match status" value="1"/>
</dbReference>
<dbReference type="Gene3D" id="3.40.630.30">
    <property type="match status" value="1"/>
</dbReference>
<organism evidence="2 3">
    <name type="scientific">Roseateles albus</name>
    <dbReference type="NCBI Taxonomy" id="2987525"/>
    <lineage>
        <taxon>Bacteria</taxon>
        <taxon>Pseudomonadati</taxon>
        <taxon>Pseudomonadota</taxon>
        <taxon>Betaproteobacteria</taxon>
        <taxon>Burkholderiales</taxon>
        <taxon>Sphaerotilaceae</taxon>
        <taxon>Roseateles</taxon>
    </lineage>
</organism>
<dbReference type="SUPFAM" id="SSF55729">
    <property type="entry name" value="Acyl-CoA N-acyltransferases (Nat)"/>
    <property type="match status" value="1"/>
</dbReference>
<evidence type="ECO:0000313" key="3">
    <source>
        <dbReference type="Proteomes" id="UP001221189"/>
    </source>
</evidence>
<sequence length="173" mass="19559">MKTLHTERLCIRRLSATDDAAFMLSLLNDPSWLRYIGDRGVKTLEQARHYIESGPVEMYGRLGFGFCMVENRAAPRLQLGICGLAQRDYLDCPDIGFAFLPQHGAQGYAFEAAAEMLRYAQGELGLKNILATTRVDNLRSQKLLEKLGLRFERLIPHPDGSERQLMVYALRAP</sequence>
<protein>
    <submittedName>
        <fullName evidence="2">GNAT family N-acetyltransferase</fullName>
    </submittedName>
</protein>
<accession>A0ABT5KF52</accession>
<comment type="caution">
    <text evidence="2">The sequence shown here is derived from an EMBL/GenBank/DDBJ whole genome shotgun (WGS) entry which is preliminary data.</text>
</comment>
<reference evidence="2 3" key="1">
    <citation type="submission" date="2022-10" db="EMBL/GenBank/DDBJ databases">
        <title>Paucibacter sp. hw1 Genome sequencing.</title>
        <authorList>
            <person name="Park S."/>
        </authorList>
    </citation>
    <scope>NUCLEOTIDE SEQUENCE [LARGE SCALE GENOMIC DNA]</scope>
    <source>
        <strain evidence="3">hw1</strain>
    </source>
</reference>